<dbReference type="RefSeq" id="WP_204748614.1">
    <property type="nucleotide sequence ID" value="NZ_CP069188.1"/>
</dbReference>
<organism evidence="2 3">
    <name type="scientific">Haloterrigena salifodinae</name>
    <dbReference type="NCBI Taxonomy" id="2675099"/>
    <lineage>
        <taxon>Archaea</taxon>
        <taxon>Methanobacteriati</taxon>
        <taxon>Methanobacteriota</taxon>
        <taxon>Stenosarchaea group</taxon>
        <taxon>Halobacteria</taxon>
        <taxon>Halobacteriales</taxon>
        <taxon>Natrialbaceae</taxon>
        <taxon>Haloterrigena</taxon>
    </lineage>
</organism>
<feature type="region of interest" description="Disordered" evidence="1">
    <location>
        <begin position="1"/>
        <end position="27"/>
    </location>
</feature>
<dbReference type="Proteomes" id="UP000637819">
    <property type="component" value="Chromosome"/>
</dbReference>
<evidence type="ECO:0000313" key="2">
    <source>
        <dbReference type="EMBL" id="QRV16306.1"/>
    </source>
</evidence>
<proteinExistence type="predicted"/>
<dbReference type="EMBL" id="CP069188">
    <property type="protein sequence ID" value="QRV16306.1"/>
    <property type="molecule type" value="Genomic_DNA"/>
</dbReference>
<gene>
    <name evidence="2" type="ORF">JMJ58_05285</name>
</gene>
<dbReference type="Gene3D" id="1.10.10.10">
    <property type="entry name" value="Winged helix-like DNA-binding domain superfamily/Winged helix DNA-binding domain"/>
    <property type="match status" value="1"/>
</dbReference>
<name>A0A8T8E484_9EURY</name>
<dbReference type="InterPro" id="IPR036388">
    <property type="entry name" value="WH-like_DNA-bd_sf"/>
</dbReference>
<keyword evidence="3" id="KW-1185">Reference proteome</keyword>
<dbReference type="KEGG" id="hsal:JMJ58_05285"/>
<evidence type="ECO:0000313" key="3">
    <source>
        <dbReference type="Proteomes" id="UP000637819"/>
    </source>
</evidence>
<accession>A0A8T8E484</accession>
<protein>
    <submittedName>
        <fullName evidence="2">Uncharacterized protein</fullName>
    </submittedName>
</protein>
<evidence type="ECO:0000256" key="1">
    <source>
        <dbReference type="SAM" id="MobiDB-lite"/>
    </source>
</evidence>
<reference evidence="2 3" key="1">
    <citation type="submission" date="2021-01" db="EMBL/GenBank/DDBJ databases">
        <title>Genome Sequence and Methylation Pattern of Haloterrigena salifodinae BOL5-1, An Extremely Halophilic Archaeon from a Bolivian Salt Mine.</title>
        <authorList>
            <person name="DasSarma P."/>
            <person name="Anton B.P."/>
            <person name="DasSarma S.L."/>
            <person name="von Ehrenheim H.A.L."/>
            <person name="Martinez F.L."/>
            <person name="Guzman D."/>
            <person name="Roberts R.J."/>
            <person name="DasSarma S."/>
        </authorList>
    </citation>
    <scope>NUCLEOTIDE SEQUENCE [LARGE SCALE GENOMIC DNA]</scope>
    <source>
        <strain evidence="2 3">BOL5-1</strain>
    </source>
</reference>
<feature type="region of interest" description="Disordered" evidence="1">
    <location>
        <begin position="73"/>
        <end position="94"/>
    </location>
</feature>
<dbReference type="GeneID" id="62874515"/>
<feature type="compositionally biased region" description="Basic and acidic residues" evidence="1">
    <location>
        <begin position="78"/>
        <end position="94"/>
    </location>
</feature>
<dbReference type="AlphaFoldDB" id="A0A8T8E484"/>
<sequence length="94" mass="10155">METSAGGVGFADDHRIDVTPGKSQAERLPELGKTIYDLSDEDSGAPHDVVEEAAADAETVEADIESLKRKSAVYEPSTGEHRATKRLREVSIDE</sequence>